<dbReference type="InterPro" id="IPR036259">
    <property type="entry name" value="MFS_trans_sf"/>
</dbReference>
<dbReference type="PANTHER" id="PTHR42718:SF42">
    <property type="entry name" value="EXPORT PROTEIN"/>
    <property type="match status" value="1"/>
</dbReference>
<evidence type="ECO:0000256" key="2">
    <source>
        <dbReference type="ARBA" id="ARBA00022692"/>
    </source>
</evidence>
<dbReference type="Gene3D" id="1.20.1720.10">
    <property type="entry name" value="Multidrug resistance protein D"/>
    <property type="match status" value="1"/>
</dbReference>
<feature type="transmembrane region" description="Helical" evidence="6">
    <location>
        <begin position="201"/>
        <end position="218"/>
    </location>
</feature>
<keyword evidence="4 6" id="KW-0472">Membrane</keyword>
<evidence type="ECO:0000256" key="4">
    <source>
        <dbReference type="ARBA" id="ARBA00023136"/>
    </source>
</evidence>
<dbReference type="Proteomes" id="UP001501710">
    <property type="component" value="Unassembled WGS sequence"/>
</dbReference>
<evidence type="ECO:0000313" key="9">
    <source>
        <dbReference type="Proteomes" id="UP001501710"/>
    </source>
</evidence>
<feature type="transmembrane region" description="Helical" evidence="6">
    <location>
        <begin position="164"/>
        <end position="189"/>
    </location>
</feature>
<keyword evidence="2 6" id="KW-0812">Transmembrane</keyword>
<keyword evidence="3 6" id="KW-1133">Transmembrane helix</keyword>
<dbReference type="CDD" id="cd17321">
    <property type="entry name" value="MFS_MMR_MDR_like"/>
    <property type="match status" value="1"/>
</dbReference>
<gene>
    <name evidence="8" type="ORF">GCM10022254_02940</name>
</gene>
<comment type="caution">
    <text evidence="8">The sequence shown here is derived from an EMBL/GenBank/DDBJ whole genome shotgun (WGS) entry which is preliminary data.</text>
</comment>
<accession>A0ABP8BS41</accession>
<feature type="transmembrane region" description="Helical" evidence="6">
    <location>
        <begin position="330"/>
        <end position="349"/>
    </location>
</feature>
<dbReference type="PANTHER" id="PTHR42718">
    <property type="entry name" value="MAJOR FACILITATOR SUPERFAMILY MULTIDRUG TRANSPORTER MFSC"/>
    <property type="match status" value="1"/>
</dbReference>
<feature type="transmembrane region" description="Helical" evidence="6">
    <location>
        <begin position="471"/>
        <end position="491"/>
    </location>
</feature>
<protein>
    <submittedName>
        <fullName evidence="8">MFS transporter</fullName>
    </submittedName>
</protein>
<dbReference type="RefSeq" id="WP_344888276.1">
    <property type="nucleotide sequence ID" value="NZ_BAABAS010000001.1"/>
</dbReference>
<dbReference type="Pfam" id="PF07690">
    <property type="entry name" value="MFS_1"/>
    <property type="match status" value="1"/>
</dbReference>
<feature type="transmembrane region" description="Helical" evidence="6">
    <location>
        <begin position="79"/>
        <end position="98"/>
    </location>
</feature>
<evidence type="ECO:0000259" key="7">
    <source>
        <dbReference type="PROSITE" id="PS50850"/>
    </source>
</evidence>
<evidence type="ECO:0000256" key="3">
    <source>
        <dbReference type="ARBA" id="ARBA00022989"/>
    </source>
</evidence>
<dbReference type="SUPFAM" id="SSF103473">
    <property type="entry name" value="MFS general substrate transporter"/>
    <property type="match status" value="1"/>
</dbReference>
<name>A0ABP8BS41_9ACTN</name>
<feature type="transmembrane region" description="Helical" evidence="6">
    <location>
        <begin position="55"/>
        <end position="72"/>
    </location>
</feature>
<keyword evidence="9" id="KW-1185">Reference proteome</keyword>
<evidence type="ECO:0000256" key="5">
    <source>
        <dbReference type="SAM" id="MobiDB-lite"/>
    </source>
</evidence>
<dbReference type="InterPro" id="IPR020846">
    <property type="entry name" value="MFS_dom"/>
</dbReference>
<organism evidence="8 9">
    <name type="scientific">Actinomadura meridiana</name>
    <dbReference type="NCBI Taxonomy" id="559626"/>
    <lineage>
        <taxon>Bacteria</taxon>
        <taxon>Bacillati</taxon>
        <taxon>Actinomycetota</taxon>
        <taxon>Actinomycetes</taxon>
        <taxon>Streptosporangiales</taxon>
        <taxon>Thermomonosporaceae</taxon>
        <taxon>Actinomadura</taxon>
    </lineage>
</organism>
<feature type="domain" description="Major facilitator superfamily (MFS) profile" evidence="7">
    <location>
        <begin position="13"/>
        <end position="495"/>
    </location>
</feature>
<feature type="transmembrane region" description="Helical" evidence="6">
    <location>
        <begin position="230"/>
        <end position="249"/>
    </location>
</feature>
<proteinExistence type="predicted"/>
<feature type="transmembrane region" description="Helical" evidence="6">
    <location>
        <begin position="137"/>
        <end position="158"/>
    </location>
</feature>
<feature type="transmembrane region" description="Helical" evidence="6">
    <location>
        <begin position="104"/>
        <end position="125"/>
    </location>
</feature>
<dbReference type="InterPro" id="IPR011701">
    <property type="entry name" value="MFS"/>
</dbReference>
<feature type="transmembrane region" description="Helical" evidence="6">
    <location>
        <begin position="270"/>
        <end position="291"/>
    </location>
</feature>
<feature type="region of interest" description="Disordered" evidence="5">
    <location>
        <begin position="498"/>
        <end position="521"/>
    </location>
</feature>
<dbReference type="EMBL" id="BAABAS010000001">
    <property type="protein sequence ID" value="GAA4224126.1"/>
    <property type="molecule type" value="Genomic_DNA"/>
</dbReference>
<feature type="transmembrane region" description="Helical" evidence="6">
    <location>
        <begin position="355"/>
        <end position="376"/>
    </location>
</feature>
<feature type="transmembrane region" description="Helical" evidence="6">
    <location>
        <begin position="397"/>
        <end position="418"/>
    </location>
</feature>
<evidence type="ECO:0000256" key="6">
    <source>
        <dbReference type="SAM" id="Phobius"/>
    </source>
</evidence>
<sequence>MDAATVYRRRWLTLATLSLCLVISGLDALVIAMAVPKIQSDLGATVGEMQWSVDAYTLTFGGLLLLAGTLGDRLGHKPMLLGGLVLILGFSVAAAFAGTPATLIGFRAGMGLGSAMVMPATLAIIKHIFPPEEQAKAIGVWSGAAGIGIPLGPVIGGLLLDHFWWGSIFLINVPVVAIALAAGMLLIPYWRTERPNRLDPVGAVLAVAGLVLLVYGLIEVPVHGWTGAQPLVGLIAGVVLLVAFVAWEARTGTPMLPLSLFANRRFSGSAAALTCQAFALFGSLFVLTQYFQIARHHDPLSSGLRILAICTLIISSPLAPYVVKAIGDKLTIITGLLIIAAGAFALSTADVTAETTVLVSLAVMGFGIGLSIPPSVDGILSNAPSRQAGTASAVNDTALQVGGAIGVAVLGTAMTSAYQGALPSLAGLSADDRSQVRDSLGSALATTARLGQNGQQLAAQATDAFGTGMGAAAITSGCVALLGAAITILLMPRGQKSPAAAHTGAASDDPQDARLGTGVAD</sequence>
<feature type="transmembrane region" description="Helical" evidence="6">
    <location>
        <begin position="303"/>
        <end position="323"/>
    </location>
</feature>
<comment type="subcellular location">
    <subcellularLocation>
        <location evidence="1">Cell membrane</location>
        <topology evidence="1">Multi-pass membrane protein</topology>
    </subcellularLocation>
</comment>
<dbReference type="Gene3D" id="1.20.1250.20">
    <property type="entry name" value="MFS general substrate transporter like domains"/>
    <property type="match status" value="1"/>
</dbReference>
<evidence type="ECO:0000256" key="1">
    <source>
        <dbReference type="ARBA" id="ARBA00004651"/>
    </source>
</evidence>
<reference evidence="9" key="1">
    <citation type="journal article" date="2019" name="Int. J. Syst. Evol. Microbiol.">
        <title>The Global Catalogue of Microorganisms (GCM) 10K type strain sequencing project: providing services to taxonomists for standard genome sequencing and annotation.</title>
        <authorList>
            <consortium name="The Broad Institute Genomics Platform"/>
            <consortium name="The Broad Institute Genome Sequencing Center for Infectious Disease"/>
            <person name="Wu L."/>
            <person name="Ma J."/>
        </authorList>
    </citation>
    <scope>NUCLEOTIDE SEQUENCE [LARGE SCALE GENOMIC DNA]</scope>
    <source>
        <strain evidence="9">JCM 17440</strain>
    </source>
</reference>
<feature type="transmembrane region" description="Helical" evidence="6">
    <location>
        <begin position="12"/>
        <end position="35"/>
    </location>
</feature>
<evidence type="ECO:0000313" key="8">
    <source>
        <dbReference type="EMBL" id="GAA4224126.1"/>
    </source>
</evidence>
<dbReference type="PROSITE" id="PS50850">
    <property type="entry name" value="MFS"/>
    <property type="match status" value="1"/>
</dbReference>